<dbReference type="EMBL" id="JAGPXF010000003">
    <property type="protein sequence ID" value="KAH7251075.1"/>
    <property type="molecule type" value="Genomic_DNA"/>
</dbReference>
<evidence type="ECO:0000256" key="3">
    <source>
        <dbReference type="SAM" id="SignalP"/>
    </source>
</evidence>
<evidence type="ECO:0000256" key="2">
    <source>
        <dbReference type="SAM" id="Phobius"/>
    </source>
</evidence>
<evidence type="ECO:0000313" key="4">
    <source>
        <dbReference type="EMBL" id="KAH7251075.1"/>
    </source>
</evidence>
<feature type="chain" id="PRO_5035467494" evidence="3">
    <location>
        <begin position="19"/>
        <end position="272"/>
    </location>
</feature>
<dbReference type="AlphaFoldDB" id="A0A8K0S101"/>
<feature type="compositionally biased region" description="Low complexity" evidence="1">
    <location>
        <begin position="102"/>
        <end position="153"/>
    </location>
</feature>
<protein>
    <submittedName>
        <fullName evidence="4">Uncharacterized protein</fullName>
    </submittedName>
</protein>
<feature type="region of interest" description="Disordered" evidence="1">
    <location>
        <begin position="26"/>
        <end position="159"/>
    </location>
</feature>
<proteinExistence type="predicted"/>
<accession>A0A8K0S101</accession>
<feature type="transmembrane region" description="Helical" evidence="2">
    <location>
        <begin position="217"/>
        <end position="241"/>
    </location>
</feature>
<dbReference type="Proteomes" id="UP000813427">
    <property type="component" value="Unassembled WGS sequence"/>
</dbReference>
<comment type="caution">
    <text evidence="4">The sequence shown here is derived from an EMBL/GenBank/DDBJ whole genome shotgun (WGS) entry which is preliminary data.</text>
</comment>
<feature type="compositionally biased region" description="Low complexity" evidence="1">
    <location>
        <begin position="74"/>
        <end position="95"/>
    </location>
</feature>
<sequence length="272" mass="28476">MLVSSFFLALGASAIAHAHGIRVERSENHLIKGPTSPDGTSSSSMEPVRHAKQQGDGLVKSDFQRLIQRRDTNSADTGTSADATSTATKDTSVVETTEDEATTTAEAENTTIETTVSATEASTTEESSISSTTGTSSSTSSIASSTSTTSTSTDPGASCYSTTVKTSTICETTGSATLTCYAANITSSTCSPGLLCTTQSSNGVTVCMELQNDVGTAGIIIACVFSALILICTCTLITMCYRDKIKQRRQEELSRVRSVKIAERATLMQHAR</sequence>
<feature type="compositionally biased region" description="Low complexity" evidence="1">
    <location>
        <begin position="33"/>
        <end position="44"/>
    </location>
</feature>
<keyword evidence="2" id="KW-0472">Membrane</keyword>
<keyword evidence="2" id="KW-0812">Transmembrane</keyword>
<dbReference type="OrthoDB" id="3630276at2759"/>
<keyword evidence="2" id="KW-1133">Transmembrane helix</keyword>
<gene>
    <name evidence="4" type="ORF">BKA59DRAFT_509179</name>
</gene>
<evidence type="ECO:0000256" key="1">
    <source>
        <dbReference type="SAM" id="MobiDB-lite"/>
    </source>
</evidence>
<organism evidence="4 5">
    <name type="scientific">Fusarium tricinctum</name>
    <dbReference type="NCBI Taxonomy" id="61284"/>
    <lineage>
        <taxon>Eukaryota</taxon>
        <taxon>Fungi</taxon>
        <taxon>Dikarya</taxon>
        <taxon>Ascomycota</taxon>
        <taxon>Pezizomycotina</taxon>
        <taxon>Sordariomycetes</taxon>
        <taxon>Hypocreomycetidae</taxon>
        <taxon>Hypocreales</taxon>
        <taxon>Nectriaceae</taxon>
        <taxon>Fusarium</taxon>
        <taxon>Fusarium tricinctum species complex</taxon>
    </lineage>
</organism>
<keyword evidence="3" id="KW-0732">Signal</keyword>
<name>A0A8K0S101_9HYPO</name>
<evidence type="ECO:0000313" key="5">
    <source>
        <dbReference type="Proteomes" id="UP000813427"/>
    </source>
</evidence>
<keyword evidence="5" id="KW-1185">Reference proteome</keyword>
<feature type="signal peptide" evidence="3">
    <location>
        <begin position="1"/>
        <end position="18"/>
    </location>
</feature>
<reference evidence="4" key="1">
    <citation type="journal article" date="2021" name="Nat. Commun.">
        <title>Genetic determinants of endophytism in the Arabidopsis root mycobiome.</title>
        <authorList>
            <person name="Mesny F."/>
            <person name="Miyauchi S."/>
            <person name="Thiergart T."/>
            <person name="Pickel B."/>
            <person name="Atanasova L."/>
            <person name="Karlsson M."/>
            <person name="Huettel B."/>
            <person name="Barry K.W."/>
            <person name="Haridas S."/>
            <person name="Chen C."/>
            <person name="Bauer D."/>
            <person name="Andreopoulos W."/>
            <person name="Pangilinan J."/>
            <person name="LaButti K."/>
            <person name="Riley R."/>
            <person name="Lipzen A."/>
            <person name="Clum A."/>
            <person name="Drula E."/>
            <person name="Henrissat B."/>
            <person name="Kohler A."/>
            <person name="Grigoriev I.V."/>
            <person name="Martin F.M."/>
            <person name="Hacquard S."/>
        </authorList>
    </citation>
    <scope>NUCLEOTIDE SEQUENCE</scope>
    <source>
        <strain evidence="4">MPI-SDFR-AT-0068</strain>
    </source>
</reference>